<dbReference type="Proteomes" id="UP001501532">
    <property type="component" value="Unassembled WGS sequence"/>
</dbReference>
<reference evidence="2" key="1">
    <citation type="journal article" date="2019" name="Int. J. Syst. Evol. Microbiol.">
        <title>The Global Catalogue of Microorganisms (GCM) 10K type strain sequencing project: providing services to taxonomists for standard genome sequencing and annotation.</title>
        <authorList>
            <consortium name="The Broad Institute Genomics Platform"/>
            <consortium name="The Broad Institute Genome Sequencing Center for Infectious Disease"/>
            <person name="Wu L."/>
            <person name="Ma J."/>
        </authorList>
    </citation>
    <scope>NUCLEOTIDE SEQUENCE [LARGE SCALE GENOMIC DNA]</scope>
    <source>
        <strain evidence="2">JCM 9091</strain>
    </source>
</reference>
<dbReference type="RefSeq" id="WP_234516630.1">
    <property type="nucleotide sequence ID" value="NZ_BAAAUF010000030.1"/>
</dbReference>
<keyword evidence="2" id="KW-1185">Reference proteome</keyword>
<accession>A0ABP6LQN2</accession>
<evidence type="ECO:0000313" key="2">
    <source>
        <dbReference type="Proteomes" id="UP001501532"/>
    </source>
</evidence>
<organism evidence="1 2">
    <name type="scientific">Streptomyces glomeratus</name>
    <dbReference type="NCBI Taxonomy" id="284452"/>
    <lineage>
        <taxon>Bacteria</taxon>
        <taxon>Bacillati</taxon>
        <taxon>Actinomycetota</taxon>
        <taxon>Actinomycetes</taxon>
        <taxon>Kitasatosporales</taxon>
        <taxon>Streptomycetaceae</taxon>
        <taxon>Streptomyces</taxon>
    </lineage>
</organism>
<comment type="caution">
    <text evidence="1">The sequence shown here is derived from an EMBL/GenBank/DDBJ whole genome shotgun (WGS) entry which is preliminary data.</text>
</comment>
<gene>
    <name evidence="1" type="ORF">GCM10010448_37110</name>
</gene>
<evidence type="ECO:0008006" key="3">
    <source>
        <dbReference type="Google" id="ProtNLM"/>
    </source>
</evidence>
<proteinExistence type="predicted"/>
<evidence type="ECO:0000313" key="1">
    <source>
        <dbReference type="EMBL" id="GAA3050613.1"/>
    </source>
</evidence>
<protein>
    <recommendedName>
        <fullName evidence="3">Nucleotidyltransferase</fullName>
    </recommendedName>
</protein>
<name>A0ABP6LQN2_9ACTN</name>
<dbReference type="EMBL" id="BAAAUF010000030">
    <property type="protein sequence ID" value="GAA3050613.1"/>
    <property type="molecule type" value="Genomic_DNA"/>
</dbReference>
<sequence>MYVLSMAALLEEAAADVRNQTGNIRALDELLQPENLLRLREFARAYCFLAFHSRDTEVADYVRAGTLADDSGPEVLVLFALDEPAPVAVPLGAGSLRSWVDLDVGVHPSYRMVRALFDGRPTPPLPGLVVLDDLAEECEALYLPLGDLDSERAVRQRLRRVLALIDHVSGTAKPGKYLDDLGLELYRQGVEHIRTDRISAREWLLRAFDTTRANLGDIVTTIGLTGLTS</sequence>